<dbReference type="SUPFAM" id="SSF52540">
    <property type="entry name" value="P-loop containing nucleoside triphosphate hydrolases"/>
    <property type="match status" value="1"/>
</dbReference>
<keyword evidence="1" id="KW-0711">Selenium</keyword>
<evidence type="ECO:0000256" key="1">
    <source>
        <dbReference type="ARBA" id="ARBA00023266"/>
    </source>
</evidence>
<evidence type="ECO:0000313" key="4">
    <source>
        <dbReference type="Proteomes" id="UP000321046"/>
    </source>
</evidence>
<dbReference type="InterPro" id="IPR027417">
    <property type="entry name" value="P-loop_NTPase"/>
</dbReference>
<dbReference type="InterPro" id="IPR001763">
    <property type="entry name" value="Rhodanese-like_dom"/>
</dbReference>
<reference evidence="3 4" key="1">
    <citation type="submission" date="2019-08" db="EMBL/GenBank/DDBJ databases">
        <title>Bradymonadales sp. TMQ2.</title>
        <authorList>
            <person name="Liang Q."/>
        </authorList>
    </citation>
    <scope>NUCLEOTIDE SEQUENCE [LARGE SCALE GENOMIC DNA]</scope>
    <source>
        <strain evidence="3 4">TMQ2</strain>
    </source>
</reference>
<dbReference type="Pfam" id="PF26341">
    <property type="entry name" value="AAA_SelU"/>
    <property type="match status" value="1"/>
</dbReference>
<feature type="domain" description="Rhodanese" evidence="2">
    <location>
        <begin position="13"/>
        <end position="133"/>
    </location>
</feature>
<dbReference type="PANTHER" id="PTHR30401:SF0">
    <property type="entry name" value="TRNA 2-SELENOURIDINE SYNTHASE"/>
    <property type="match status" value="1"/>
</dbReference>
<dbReference type="Pfam" id="PF00581">
    <property type="entry name" value="Rhodanese"/>
    <property type="match status" value="1"/>
</dbReference>
<dbReference type="InterPro" id="IPR058840">
    <property type="entry name" value="AAA_SelU"/>
</dbReference>
<dbReference type="PANTHER" id="PTHR30401">
    <property type="entry name" value="TRNA 2-SELENOURIDINE SYNTHASE"/>
    <property type="match status" value="1"/>
</dbReference>
<dbReference type="Gene3D" id="3.40.250.10">
    <property type="entry name" value="Rhodanese-like domain"/>
    <property type="match status" value="1"/>
</dbReference>
<dbReference type="NCBIfam" id="NF008750">
    <property type="entry name" value="PRK11784.1-2"/>
    <property type="match status" value="1"/>
</dbReference>
<dbReference type="GO" id="GO:0043828">
    <property type="term" value="F:tRNA 2-selenouridine synthase activity"/>
    <property type="evidence" value="ECO:0007669"/>
    <property type="project" value="InterPro"/>
</dbReference>
<comment type="caution">
    <text evidence="3">The sequence shown here is derived from an EMBL/GenBank/DDBJ whole genome shotgun (WGS) entry which is preliminary data.</text>
</comment>
<dbReference type="InterPro" id="IPR017582">
    <property type="entry name" value="SelU"/>
</dbReference>
<dbReference type="Proteomes" id="UP000321046">
    <property type="component" value="Unassembled WGS sequence"/>
</dbReference>
<dbReference type="GO" id="GO:0004792">
    <property type="term" value="F:thiosulfate-cyanide sulfurtransferase activity"/>
    <property type="evidence" value="ECO:0007669"/>
    <property type="project" value="InterPro"/>
</dbReference>
<dbReference type="InterPro" id="IPR036873">
    <property type="entry name" value="Rhodanese-like_dom_sf"/>
</dbReference>
<dbReference type="RefSeq" id="WP_146973561.1">
    <property type="nucleotide sequence ID" value="NZ_VOSL01000025.1"/>
</dbReference>
<proteinExistence type="predicted"/>
<dbReference type="OrthoDB" id="285281at2"/>
<dbReference type="EMBL" id="VOSL01000025">
    <property type="protein sequence ID" value="TXD39782.1"/>
    <property type="molecule type" value="Genomic_DNA"/>
</dbReference>
<organism evidence="3 4">
    <name type="scientific">Lujinxingia vulgaris</name>
    <dbReference type="NCBI Taxonomy" id="2600176"/>
    <lineage>
        <taxon>Bacteria</taxon>
        <taxon>Deltaproteobacteria</taxon>
        <taxon>Bradymonadales</taxon>
        <taxon>Lujinxingiaceae</taxon>
        <taxon>Lujinxingia</taxon>
    </lineage>
</organism>
<dbReference type="AlphaFoldDB" id="A0A5C6XCP0"/>
<dbReference type="PROSITE" id="PS50206">
    <property type="entry name" value="RHODANESE_3"/>
    <property type="match status" value="1"/>
</dbReference>
<dbReference type="GO" id="GO:0002098">
    <property type="term" value="P:tRNA wobble uridine modification"/>
    <property type="evidence" value="ECO:0007669"/>
    <property type="project" value="InterPro"/>
</dbReference>
<accession>A0A5C6XCP0</accession>
<dbReference type="SMART" id="SM00450">
    <property type="entry name" value="RHOD"/>
    <property type="match status" value="1"/>
</dbReference>
<dbReference type="SUPFAM" id="SSF52821">
    <property type="entry name" value="Rhodanese/Cell cycle control phosphatase"/>
    <property type="match status" value="1"/>
</dbReference>
<evidence type="ECO:0000313" key="3">
    <source>
        <dbReference type="EMBL" id="TXD39782.1"/>
    </source>
</evidence>
<dbReference type="InterPro" id="IPR001307">
    <property type="entry name" value="Thiosulphate_STrfase_CS"/>
</dbReference>
<dbReference type="PROSITE" id="PS00380">
    <property type="entry name" value="RHODANESE_1"/>
    <property type="match status" value="1"/>
</dbReference>
<sequence length="350" mass="38508">MQEIEIDAFLAKMADGLVAFDVRTPAEFEKGHIPGALSLPLFEDEERVVVGTLYKEEGRQRAILEGLGYVGPRMRELVERVETEVGAASGPVLVHCWRGGMRSQSVAWLLELYGFEVFVLKGGYKSYRRWAIAQMEDVPPLVVLGGRTGVGKTEILWALRDLGEEVVDLEGLANHRGSAFGGLLLGEQPTQEHFENVLGMALATTRRSGKAVWVEDESRMIGFRHLPNALIKAIHASQCVVVDAPLEERLDRLVDVYGEAANALLADSFERIKKSLGGLRTSQAREALAAGDVRAAAALALEYYDKAYAKGIARRDADTVIYIETQGTPQHVARRLIEVREELSPTGEVL</sequence>
<gene>
    <name evidence="3" type="primary">mnmH</name>
    <name evidence="3" type="ORF">FRC96_05785</name>
</gene>
<protein>
    <submittedName>
        <fullName evidence="3">tRNA 2-selenouridine(34) synthase MnmH</fullName>
    </submittedName>
</protein>
<dbReference type="NCBIfam" id="TIGR03167">
    <property type="entry name" value="tRNA_sel_U_synt"/>
    <property type="match status" value="1"/>
</dbReference>
<name>A0A5C6XCP0_9DELT</name>
<evidence type="ECO:0000259" key="2">
    <source>
        <dbReference type="PROSITE" id="PS50206"/>
    </source>
</evidence>